<gene>
    <name evidence="1" type="ORF">SAMN05216175_10196</name>
</gene>
<dbReference type="Proteomes" id="UP000198623">
    <property type="component" value="Unassembled WGS sequence"/>
</dbReference>
<dbReference type="OrthoDB" id="191116at2"/>
<dbReference type="EMBL" id="FOOU01000001">
    <property type="protein sequence ID" value="SFF79818.1"/>
    <property type="molecule type" value="Genomic_DNA"/>
</dbReference>
<evidence type="ECO:0000313" key="2">
    <source>
        <dbReference type="Proteomes" id="UP000198623"/>
    </source>
</evidence>
<accession>A0A1I2LMQ4</accession>
<dbReference type="NCBIfam" id="TIGR04179">
    <property type="entry name" value="rhombo_lipo"/>
    <property type="match status" value="1"/>
</dbReference>
<dbReference type="STRING" id="1045558.SAMN05216175_10196"/>
<keyword evidence="1" id="KW-0449">Lipoprotein</keyword>
<evidence type="ECO:0000313" key="1">
    <source>
        <dbReference type="EMBL" id="SFF79818.1"/>
    </source>
</evidence>
<dbReference type="RefSeq" id="WP_090723029.1">
    <property type="nucleotide sequence ID" value="NZ_FOOU01000001.1"/>
</dbReference>
<dbReference type="AlphaFoldDB" id="A0A1I2LMQ4"/>
<reference evidence="2" key="1">
    <citation type="submission" date="2016-10" db="EMBL/GenBank/DDBJ databases">
        <authorList>
            <person name="Varghese N."/>
            <person name="Submissions S."/>
        </authorList>
    </citation>
    <scope>NUCLEOTIDE SEQUENCE [LARGE SCALE GENOMIC DNA]</scope>
    <source>
        <strain evidence="2">CGMCC 1.10971</strain>
    </source>
</reference>
<protein>
    <submittedName>
        <fullName evidence="1">Rhombotail lipoprotein</fullName>
    </submittedName>
</protein>
<sequence length="277" mass="30506">MKTLISKVCFFAVIALFLTSCASYFGLEGRRGVSSSLVDYLYPDGQVPPKHDETTPHLRLPLTVGLAFVPSEKGTSFSLPEAKKTQLLEVVKQKFVGLDYVKEITIVPETYMRSSKGFEGVGQIARLYGLDIVALVSYDQVAVTSETKSSVLYWTIVGAYFIKGNQNQATTFVDTAVFDVNSRKMLFRAPGVSDVQQSSSLVEVDQVNRGVREKGFELAVADMTNNLAVELDRFKEKIKEDKSVQITHSQGYGGGGGIQWPFLLILAGLAILRMAKR</sequence>
<dbReference type="PROSITE" id="PS51257">
    <property type="entry name" value="PROKAR_LIPOPROTEIN"/>
    <property type="match status" value="1"/>
</dbReference>
<keyword evidence="2" id="KW-1185">Reference proteome</keyword>
<dbReference type="InterPro" id="IPR026443">
    <property type="entry name" value="Rhombo_lipo"/>
</dbReference>
<name>A0A1I2LMQ4_9GAMM</name>
<proteinExistence type="predicted"/>
<organism evidence="1 2">
    <name type="scientific">Neptunomonas qingdaonensis</name>
    <dbReference type="NCBI Taxonomy" id="1045558"/>
    <lineage>
        <taxon>Bacteria</taxon>
        <taxon>Pseudomonadati</taxon>
        <taxon>Pseudomonadota</taxon>
        <taxon>Gammaproteobacteria</taxon>
        <taxon>Oceanospirillales</taxon>
        <taxon>Oceanospirillaceae</taxon>
        <taxon>Neptunomonas</taxon>
    </lineage>
</organism>